<dbReference type="PANTHER" id="PTHR32009">
    <property type="entry name" value="TMV RESISTANCE PROTEIN N-LIKE"/>
    <property type="match status" value="1"/>
</dbReference>
<dbReference type="GO" id="GO:0007165">
    <property type="term" value="P:signal transduction"/>
    <property type="evidence" value="ECO:0007669"/>
    <property type="project" value="InterPro"/>
</dbReference>
<dbReference type="SUPFAM" id="SSF52200">
    <property type="entry name" value="Toll/Interleukin receptor TIR domain"/>
    <property type="match status" value="1"/>
</dbReference>
<dbReference type="GO" id="GO:0061809">
    <property type="term" value="F:NAD+ nucleosidase activity, cyclic ADP-ribose generating"/>
    <property type="evidence" value="ECO:0007669"/>
    <property type="project" value="UniProtKB-EC"/>
</dbReference>
<organism evidence="6 7">
    <name type="scientific">Adiantum capillus-veneris</name>
    <name type="common">Maidenhair fern</name>
    <dbReference type="NCBI Taxonomy" id="13818"/>
    <lineage>
        <taxon>Eukaryota</taxon>
        <taxon>Viridiplantae</taxon>
        <taxon>Streptophyta</taxon>
        <taxon>Embryophyta</taxon>
        <taxon>Tracheophyta</taxon>
        <taxon>Polypodiopsida</taxon>
        <taxon>Polypodiidae</taxon>
        <taxon>Polypodiales</taxon>
        <taxon>Pteridineae</taxon>
        <taxon>Pteridaceae</taxon>
        <taxon>Vittarioideae</taxon>
        <taxon>Adiantum</taxon>
    </lineage>
</organism>
<name>A0A9D4UXV9_ADICA</name>
<keyword evidence="2" id="KW-0378">Hydrolase</keyword>
<accession>A0A9D4UXV9</accession>
<evidence type="ECO:0000256" key="4">
    <source>
        <dbReference type="ARBA" id="ARBA00047304"/>
    </source>
</evidence>
<dbReference type="PROSITE" id="PS50104">
    <property type="entry name" value="TIR"/>
    <property type="match status" value="1"/>
</dbReference>
<dbReference type="OrthoDB" id="6160824at2759"/>
<dbReference type="EC" id="3.2.2.6" evidence="1"/>
<dbReference type="Proteomes" id="UP000886520">
    <property type="component" value="Chromosome 8"/>
</dbReference>
<dbReference type="AlphaFoldDB" id="A0A9D4UXV9"/>
<gene>
    <name evidence="6" type="ORF">GOP47_0008089</name>
</gene>
<evidence type="ECO:0000313" key="6">
    <source>
        <dbReference type="EMBL" id="KAI5076024.1"/>
    </source>
</evidence>
<protein>
    <recommendedName>
        <fullName evidence="1">ADP-ribosyl cyclase/cyclic ADP-ribose hydrolase</fullName>
        <ecNumber evidence="1">3.2.2.6</ecNumber>
    </recommendedName>
</protein>
<evidence type="ECO:0000256" key="3">
    <source>
        <dbReference type="ARBA" id="ARBA00023027"/>
    </source>
</evidence>
<comment type="catalytic activity">
    <reaction evidence="4">
        <text>NAD(+) + H2O = ADP-D-ribose + nicotinamide + H(+)</text>
        <dbReference type="Rhea" id="RHEA:16301"/>
        <dbReference type="ChEBI" id="CHEBI:15377"/>
        <dbReference type="ChEBI" id="CHEBI:15378"/>
        <dbReference type="ChEBI" id="CHEBI:17154"/>
        <dbReference type="ChEBI" id="CHEBI:57540"/>
        <dbReference type="ChEBI" id="CHEBI:57967"/>
        <dbReference type="EC" id="3.2.2.6"/>
    </reaction>
    <physiologicalReaction direction="left-to-right" evidence="4">
        <dbReference type="Rhea" id="RHEA:16302"/>
    </physiologicalReaction>
</comment>
<evidence type="ECO:0000259" key="5">
    <source>
        <dbReference type="PROSITE" id="PS50104"/>
    </source>
</evidence>
<reference evidence="6" key="1">
    <citation type="submission" date="2021-01" db="EMBL/GenBank/DDBJ databases">
        <title>Adiantum capillus-veneris genome.</title>
        <authorList>
            <person name="Fang Y."/>
            <person name="Liao Q."/>
        </authorList>
    </citation>
    <scope>NUCLEOTIDE SEQUENCE</scope>
    <source>
        <strain evidence="6">H3</strain>
        <tissue evidence="6">Leaf</tissue>
    </source>
</reference>
<sequence>MVETGNLLCNGNGGEEGIEDIDAKSAISMVVAIDLISRPTDAPMGNYDIFLNHRGPNMNKSYVDHLFASFEAVRILHCFVDYKSIHAKEQNWGAIEHTIHHSKVHIVIFSPGYAAYSWCLRELVNILECRSSGWSQLFLLIFFKVFPDDLHHINSASTKSCYSLAFHKLAEWNDSQAKHRYSEVPRAGLDTHQP</sequence>
<dbReference type="PANTHER" id="PTHR32009:SF39">
    <property type="entry name" value="TIR DOMAIN-CONTAINING PROTEIN"/>
    <property type="match status" value="1"/>
</dbReference>
<comment type="caution">
    <text evidence="6">The sequence shown here is derived from an EMBL/GenBank/DDBJ whole genome shotgun (WGS) entry which is preliminary data.</text>
</comment>
<evidence type="ECO:0000313" key="7">
    <source>
        <dbReference type="Proteomes" id="UP000886520"/>
    </source>
</evidence>
<feature type="domain" description="TIR" evidence="5">
    <location>
        <begin position="45"/>
        <end position="179"/>
    </location>
</feature>
<proteinExistence type="predicted"/>
<dbReference type="SMART" id="SM00255">
    <property type="entry name" value="TIR"/>
    <property type="match status" value="1"/>
</dbReference>
<dbReference type="EMBL" id="JABFUD020000008">
    <property type="protein sequence ID" value="KAI5076024.1"/>
    <property type="molecule type" value="Genomic_DNA"/>
</dbReference>
<keyword evidence="3" id="KW-0520">NAD</keyword>
<keyword evidence="7" id="KW-1185">Reference proteome</keyword>
<evidence type="ECO:0000256" key="2">
    <source>
        <dbReference type="ARBA" id="ARBA00022801"/>
    </source>
</evidence>
<dbReference type="Gene3D" id="3.40.50.10140">
    <property type="entry name" value="Toll/interleukin-1 receptor homology (TIR) domain"/>
    <property type="match status" value="1"/>
</dbReference>
<dbReference type="InterPro" id="IPR000157">
    <property type="entry name" value="TIR_dom"/>
</dbReference>
<dbReference type="Pfam" id="PF01582">
    <property type="entry name" value="TIR"/>
    <property type="match status" value="1"/>
</dbReference>
<dbReference type="InterPro" id="IPR035897">
    <property type="entry name" value="Toll_tir_struct_dom_sf"/>
</dbReference>
<evidence type="ECO:0000256" key="1">
    <source>
        <dbReference type="ARBA" id="ARBA00011982"/>
    </source>
</evidence>